<dbReference type="Pfam" id="PF12146">
    <property type="entry name" value="Hydrolase_4"/>
    <property type="match status" value="1"/>
</dbReference>
<evidence type="ECO:0000313" key="3">
    <source>
        <dbReference type="EMBL" id="MFC7746886.1"/>
    </source>
</evidence>
<proteinExistence type="predicted"/>
<dbReference type="SUPFAM" id="SSF53474">
    <property type="entry name" value="alpha/beta-Hydrolases"/>
    <property type="match status" value="1"/>
</dbReference>
<dbReference type="InterPro" id="IPR050266">
    <property type="entry name" value="AB_hydrolase_sf"/>
</dbReference>
<dbReference type="Proteomes" id="UP001596620">
    <property type="component" value="Unassembled WGS sequence"/>
</dbReference>
<protein>
    <submittedName>
        <fullName evidence="3">Alpha/beta hydrolase</fullName>
    </submittedName>
</protein>
<feature type="domain" description="Serine aminopeptidase S33" evidence="2">
    <location>
        <begin position="5"/>
        <end position="211"/>
    </location>
</feature>
<dbReference type="PANTHER" id="PTHR43798:SF31">
    <property type="entry name" value="AB HYDROLASE SUPERFAMILY PROTEIN YCLE"/>
    <property type="match status" value="1"/>
</dbReference>
<keyword evidence="4" id="KW-1185">Reference proteome</keyword>
<dbReference type="InterPro" id="IPR029058">
    <property type="entry name" value="AB_hydrolase_fold"/>
</dbReference>
<organism evidence="3 4">
    <name type="scientific">Lentibacillus kimchii</name>
    <dbReference type="NCBI Taxonomy" id="1542911"/>
    <lineage>
        <taxon>Bacteria</taxon>
        <taxon>Bacillati</taxon>
        <taxon>Bacillota</taxon>
        <taxon>Bacilli</taxon>
        <taxon>Bacillales</taxon>
        <taxon>Bacillaceae</taxon>
        <taxon>Lentibacillus</taxon>
    </lineage>
</organism>
<keyword evidence="1 3" id="KW-0378">Hydrolase</keyword>
<name>A0ABW2UW94_9BACI</name>
<accession>A0ABW2UW94</accession>
<dbReference type="PANTHER" id="PTHR43798">
    <property type="entry name" value="MONOACYLGLYCEROL LIPASE"/>
    <property type="match status" value="1"/>
</dbReference>
<gene>
    <name evidence="3" type="ORF">ACFQU8_06510</name>
</gene>
<dbReference type="RefSeq" id="WP_382358393.1">
    <property type="nucleotide sequence ID" value="NZ_JBHTGR010000010.1"/>
</dbReference>
<reference evidence="4" key="1">
    <citation type="journal article" date="2019" name="Int. J. Syst. Evol. Microbiol.">
        <title>The Global Catalogue of Microorganisms (GCM) 10K type strain sequencing project: providing services to taxonomists for standard genome sequencing and annotation.</title>
        <authorList>
            <consortium name="The Broad Institute Genomics Platform"/>
            <consortium name="The Broad Institute Genome Sequencing Center for Infectious Disease"/>
            <person name="Wu L."/>
            <person name="Ma J."/>
        </authorList>
    </citation>
    <scope>NUCLEOTIDE SEQUENCE [LARGE SCALE GENOMIC DNA]</scope>
    <source>
        <strain evidence="4">JCM 30234</strain>
    </source>
</reference>
<dbReference type="Gene3D" id="3.40.50.1820">
    <property type="entry name" value="alpha/beta hydrolase"/>
    <property type="match status" value="1"/>
</dbReference>
<sequence length="229" mass="25904">MMIGCLIVHGYTGSPYEVAPLADYLREHTDWQVDVPTLPGHGLELTLKYVTYQHWLAAAENALKQLEEKADTIYLIGFSMGGMIAAYLASKHMVAKLVLLAPSGKYLAFRKVMKDLRGIAADGFKGNIEQNRLYLYSKYKWGTVPLKANIEFLKLVRFTRQFLGKVMSPVLIAHGQQDIIVPYQTGYYMDKKIASEQKKIVLFDQSGHMLCLGDDCAILNRMVYRFLNG</sequence>
<dbReference type="InterPro" id="IPR022742">
    <property type="entry name" value="Hydrolase_4"/>
</dbReference>
<evidence type="ECO:0000313" key="4">
    <source>
        <dbReference type="Proteomes" id="UP001596620"/>
    </source>
</evidence>
<dbReference type="InterPro" id="IPR012354">
    <property type="entry name" value="Esterase_lipase"/>
</dbReference>
<comment type="caution">
    <text evidence="3">The sequence shown here is derived from an EMBL/GenBank/DDBJ whole genome shotgun (WGS) entry which is preliminary data.</text>
</comment>
<dbReference type="PIRSF" id="PIRSF017388">
    <property type="entry name" value="Esterase_lipase"/>
    <property type="match status" value="1"/>
</dbReference>
<evidence type="ECO:0000259" key="2">
    <source>
        <dbReference type="Pfam" id="PF12146"/>
    </source>
</evidence>
<evidence type="ECO:0000256" key="1">
    <source>
        <dbReference type="ARBA" id="ARBA00022801"/>
    </source>
</evidence>
<dbReference type="EMBL" id="JBHTGR010000010">
    <property type="protein sequence ID" value="MFC7746886.1"/>
    <property type="molecule type" value="Genomic_DNA"/>
</dbReference>
<dbReference type="GO" id="GO:0016787">
    <property type="term" value="F:hydrolase activity"/>
    <property type="evidence" value="ECO:0007669"/>
    <property type="project" value="UniProtKB-KW"/>
</dbReference>